<dbReference type="InterPro" id="IPR000801">
    <property type="entry name" value="Esterase-like"/>
</dbReference>
<dbReference type="Proteomes" id="UP000214646">
    <property type="component" value="Unassembled WGS sequence"/>
</dbReference>
<dbReference type="PANTHER" id="PTHR48098">
    <property type="entry name" value="ENTEROCHELIN ESTERASE-RELATED"/>
    <property type="match status" value="1"/>
</dbReference>
<dbReference type="InterPro" id="IPR029058">
    <property type="entry name" value="AB_hydrolase_fold"/>
</dbReference>
<evidence type="ECO:0000313" key="1">
    <source>
        <dbReference type="EMBL" id="OWK36647.1"/>
    </source>
</evidence>
<comment type="caution">
    <text evidence="1">The sequence shown here is derived from an EMBL/GenBank/DDBJ whole genome shotgun (WGS) entry which is preliminary data.</text>
</comment>
<proteinExistence type="predicted"/>
<keyword evidence="2" id="KW-1185">Reference proteome</keyword>
<reference evidence="2" key="1">
    <citation type="submission" date="2017-06" db="EMBL/GenBank/DDBJ databases">
        <title>Genome analysis of Fimbriiglobus ruber SP5, the first member of the order Planctomycetales with confirmed chitinolytic capability.</title>
        <authorList>
            <person name="Ravin N.V."/>
            <person name="Rakitin A.L."/>
            <person name="Ivanova A.A."/>
            <person name="Beletsky A.V."/>
            <person name="Kulichevskaya I.S."/>
            <person name="Mardanov A.V."/>
            <person name="Dedysh S.N."/>
        </authorList>
    </citation>
    <scope>NUCLEOTIDE SEQUENCE [LARGE SCALE GENOMIC DNA]</scope>
    <source>
        <strain evidence="2">SP5</strain>
    </source>
</reference>
<dbReference type="EMBL" id="NIDE01000017">
    <property type="protein sequence ID" value="OWK36647.1"/>
    <property type="molecule type" value="Genomic_DNA"/>
</dbReference>
<evidence type="ECO:0000313" key="2">
    <source>
        <dbReference type="Proteomes" id="UP000214646"/>
    </source>
</evidence>
<dbReference type="SUPFAM" id="SSF53474">
    <property type="entry name" value="alpha/beta-Hydrolases"/>
    <property type="match status" value="1"/>
</dbReference>
<gene>
    <name evidence="1" type="ORF">FRUB_09210</name>
</gene>
<organism evidence="1 2">
    <name type="scientific">Fimbriiglobus ruber</name>
    <dbReference type="NCBI Taxonomy" id="1908690"/>
    <lineage>
        <taxon>Bacteria</taxon>
        <taxon>Pseudomonadati</taxon>
        <taxon>Planctomycetota</taxon>
        <taxon>Planctomycetia</taxon>
        <taxon>Gemmatales</taxon>
        <taxon>Gemmataceae</taxon>
        <taxon>Fimbriiglobus</taxon>
    </lineage>
</organism>
<dbReference type="Pfam" id="PF00756">
    <property type="entry name" value="Esterase"/>
    <property type="match status" value="1"/>
</dbReference>
<accession>A0A225DKH3</accession>
<dbReference type="AlphaFoldDB" id="A0A225DKH3"/>
<dbReference type="PANTHER" id="PTHR48098:SF1">
    <property type="entry name" value="DIACYLGLYCEROL ACYLTRANSFERASE_MYCOLYLTRANSFERASE AG85A"/>
    <property type="match status" value="1"/>
</dbReference>
<name>A0A225DKH3_9BACT</name>
<dbReference type="InterPro" id="IPR050583">
    <property type="entry name" value="Mycobacterial_A85_antigen"/>
</dbReference>
<protein>
    <submittedName>
        <fullName evidence="1">Putative esterase</fullName>
    </submittedName>
</protein>
<dbReference type="GO" id="GO:0016747">
    <property type="term" value="F:acyltransferase activity, transferring groups other than amino-acyl groups"/>
    <property type="evidence" value="ECO:0007669"/>
    <property type="project" value="TreeGrafter"/>
</dbReference>
<dbReference type="Gene3D" id="3.40.50.1820">
    <property type="entry name" value="alpha/beta hydrolase"/>
    <property type="match status" value="1"/>
</dbReference>
<sequence>MAAGSAPAAVLDAFTFGTHEQIERLNKHLSGQVLDFTNNHGVDRRLYSPALDSKRDLYVYLPPGYDGCRKFPVMLWLHGLGLDEKNFLYVVPVFDAAIRAGKLPPMVIASPDGSINGKPALASGGSFYLNSKAGNFEDYIMNDIWPFVTRNFAVRPERGAHVLAGVSMGGFGTYNLGFKHPDEFGLLGGIMPPLNMRYADCNGRYFANYDPACVSLRNTDRPGEVIGRFYLVVPIRSRHLLDPLVDSKTADPTAFVARENPIEMLSAYDIKPGRFEMFIGYGKRDEFNIDAQVESFVDEAKRRGIRPTVAVVPDGRHNMDAAVKIFNYMAGWINQRVAPYVPAGYDPTRYPPANTAPAGVLRRKHLFPLGARLPIVGTQTDESYPVPSPGSGDVIILP</sequence>